<evidence type="ECO:0000259" key="1">
    <source>
        <dbReference type="PROSITE" id="PS50206"/>
    </source>
</evidence>
<accession>A0ABQ5MRY4</accession>
<reference evidence="2 3" key="1">
    <citation type="journal article" date="2023" name="Int. J. Syst. Evol. Microbiol.">
        <title>Arthrobacter mangrovi sp. nov., an actinobacterium isolated from the rhizosphere of a mangrove.</title>
        <authorList>
            <person name="Hamada M."/>
            <person name="Saitou S."/>
            <person name="Enomoto N."/>
            <person name="Nanri K."/>
            <person name="Hidaka K."/>
            <person name="Miura T."/>
            <person name="Tamura T."/>
        </authorList>
    </citation>
    <scope>NUCLEOTIDE SEQUENCE [LARGE SCALE GENOMIC DNA]</scope>
    <source>
        <strain evidence="2 3">NBRC 112813</strain>
    </source>
</reference>
<organism evidence="2 3">
    <name type="scientific">Arthrobacter mangrovi</name>
    <dbReference type="NCBI Taxonomy" id="2966350"/>
    <lineage>
        <taxon>Bacteria</taxon>
        <taxon>Bacillati</taxon>
        <taxon>Actinomycetota</taxon>
        <taxon>Actinomycetes</taxon>
        <taxon>Micrococcales</taxon>
        <taxon>Micrococcaceae</taxon>
        <taxon>Arthrobacter</taxon>
    </lineage>
</organism>
<evidence type="ECO:0000313" key="3">
    <source>
        <dbReference type="Proteomes" id="UP001209654"/>
    </source>
</evidence>
<dbReference type="InterPro" id="IPR050229">
    <property type="entry name" value="GlpE_sulfurtransferase"/>
</dbReference>
<dbReference type="EMBL" id="BRVS01000004">
    <property type="protein sequence ID" value="GLB66735.1"/>
    <property type="molecule type" value="Genomic_DNA"/>
</dbReference>
<dbReference type="Pfam" id="PF00581">
    <property type="entry name" value="Rhodanese"/>
    <property type="match status" value="1"/>
</dbReference>
<keyword evidence="3" id="KW-1185">Reference proteome</keyword>
<name>A0ABQ5MRY4_9MICC</name>
<gene>
    <name evidence="2" type="ORF">AHIS1636_11740</name>
</gene>
<dbReference type="PANTHER" id="PTHR43031">
    <property type="entry name" value="FAD-DEPENDENT OXIDOREDUCTASE"/>
    <property type="match status" value="1"/>
</dbReference>
<comment type="caution">
    <text evidence="2">The sequence shown here is derived from an EMBL/GenBank/DDBJ whole genome shotgun (WGS) entry which is preliminary data.</text>
</comment>
<dbReference type="SMART" id="SM00450">
    <property type="entry name" value="RHOD"/>
    <property type="match status" value="1"/>
</dbReference>
<dbReference type="CDD" id="cd00158">
    <property type="entry name" value="RHOD"/>
    <property type="match status" value="1"/>
</dbReference>
<dbReference type="Gene3D" id="3.40.250.10">
    <property type="entry name" value="Rhodanese-like domain"/>
    <property type="match status" value="1"/>
</dbReference>
<feature type="domain" description="Rhodanese" evidence="1">
    <location>
        <begin position="12"/>
        <end position="99"/>
    </location>
</feature>
<dbReference type="InterPro" id="IPR001763">
    <property type="entry name" value="Rhodanese-like_dom"/>
</dbReference>
<dbReference type="PANTHER" id="PTHR43031:SF17">
    <property type="entry name" value="SULFURTRANSFERASE YTWF-RELATED"/>
    <property type="match status" value="1"/>
</dbReference>
<protein>
    <submittedName>
        <fullName evidence="2">Sulfurtransferase</fullName>
    </submittedName>
</protein>
<proteinExistence type="predicted"/>
<dbReference type="RefSeq" id="WP_264794877.1">
    <property type="nucleotide sequence ID" value="NZ_BRVS01000004.1"/>
</dbReference>
<dbReference type="SUPFAM" id="SSF52821">
    <property type="entry name" value="Rhodanese/Cell cycle control phosphatase"/>
    <property type="match status" value="1"/>
</dbReference>
<dbReference type="PROSITE" id="PS50206">
    <property type="entry name" value="RHODANESE_3"/>
    <property type="match status" value="1"/>
</dbReference>
<dbReference type="InterPro" id="IPR036873">
    <property type="entry name" value="Rhodanese-like_dom_sf"/>
</dbReference>
<sequence length="108" mass="11819">MTEIENVDVESIGAGAKVLDVREDYEWEAGHIEGALHIPMNDLPERVEELDPDEDVYVICRSGGRSFRVVQWLVGNGYTAMNVSGGMGAWLEAGKPMVADNGQEPTVK</sequence>
<evidence type="ECO:0000313" key="2">
    <source>
        <dbReference type="EMBL" id="GLB66735.1"/>
    </source>
</evidence>
<dbReference type="Proteomes" id="UP001209654">
    <property type="component" value="Unassembled WGS sequence"/>
</dbReference>